<feature type="transmembrane region" description="Helical" evidence="12">
    <location>
        <begin position="17"/>
        <end position="37"/>
    </location>
</feature>
<dbReference type="InterPro" id="IPR036097">
    <property type="entry name" value="HisK_dim/P_sf"/>
</dbReference>
<dbReference type="OrthoDB" id="9809766at2"/>
<evidence type="ECO:0000256" key="12">
    <source>
        <dbReference type="SAM" id="Phobius"/>
    </source>
</evidence>
<dbReference type="KEGG" id="ncu:F0U83_10455"/>
<evidence type="ECO:0000256" key="1">
    <source>
        <dbReference type="ARBA" id="ARBA00000085"/>
    </source>
</evidence>
<dbReference type="GO" id="GO:0000155">
    <property type="term" value="F:phosphorelay sensor kinase activity"/>
    <property type="evidence" value="ECO:0007669"/>
    <property type="project" value="InterPro"/>
</dbReference>
<dbReference type="InterPro" id="IPR004358">
    <property type="entry name" value="Sig_transdc_His_kin-like_C"/>
</dbReference>
<dbReference type="SMART" id="SM00387">
    <property type="entry name" value="HATPase_c"/>
    <property type="match status" value="1"/>
</dbReference>
<dbReference type="Pfam" id="PF00672">
    <property type="entry name" value="HAMP"/>
    <property type="match status" value="1"/>
</dbReference>
<dbReference type="SUPFAM" id="SSF103190">
    <property type="entry name" value="Sensory domain-like"/>
    <property type="match status" value="1"/>
</dbReference>
<organism evidence="15 16">
    <name type="scientific">Neptunomonas concharum</name>
    <dbReference type="NCBI Taxonomy" id="1031538"/>
    <lineage>
        <taxon>Bacteria</taxon>
        <taxon>Pseudomonadati</taxon>
        <taxon>Pseudomonadota</taxon>
        <taxon>Gammaproteobacteria</taxon>
        <taxon>Oceanospirillales</taxon>
        <taxon>Oceanospirillaceae</taxon>
        <taxon>Neptunomonas</taxon>
    </lineage>
</organism>
<dbReference type="SMART" id="SM00388">
    <property type="entry name" value="HisKA"/>
    <property type="match status" value="1"/>
</dbReference>
<dbReference type="RefSeq" id="WP_138987591.1">
    <property type="nucleotide sequence ID" value="NZ_CP043869.1"/>
</dbReference>
<dbReference type="EC" id="2.7.13.3" evidence="3"/>
<evidence type="ECO:0000256" key="11">
    <source>
        <dbReference type="ARBA" id="ARBA00023136"/>
    </source>
</evidence>
<dbReference type="Pfam" id="PF00512">
    <property type="entry name" value="HisKA"/>
    <property type="match status" value="1"/>
</dbReference>
<dbReference type="PANTHER" id="PTHR45436">
    <property type="entry name" value="SENSOR HISTIDINE KINASE YKOH"/>
    <property type="match status" value="1"/>
</dbReference>
<comment type="subcellular location">
    <subcellularLocation>
        <location evidence="2">Cell membrane</location>
        <topology evidence="2">Multi-pass membrane protein</topology>
    </subcellularLocation>
</comment>
<keyword evidence="5" id="KW-0597">Phosphoprotein</keyword>
<keyword evidence="4" id="KW-1003">Cell membrane</keyword>
<dbReference type="InterPro" id="IPR003594">
    <property type="entry name" value="HATPase_dom"/>
</dbReference>
<comment type="catalytic activity">
    <reaction evidence="1">
        <text>ATP + protein L-histidine = ADP + protein N-phospho-L-histidine.</text>
        <dbReference type="EC" id="2.7.13.3"/>
    </reaction>
</comment>
<keyword evidence="6 15" id="KW-0808">Transferase</keyword>
<dbReference type="NCBIfam" id="NF008312">
    <property type="entry name" value="PRK11100.1"/>
    <property type="match status" value="1"/>
</dbReference>
<evidence type="ECO:0000313" key="15">
    <source>
        <dbReference type="EMBL" id="QEQ97099.1"/>
    </source>
</evidence>
<evidence type="ECO:0000256" key="8">
    <source>
        <dbReference type="ARBA" id="ARBA00022777"/>
    </source>
</evidence>
<dbReference type="PRINTS" id="PR00344">
    <property type="entry name" value="BCTRLSENSOR"/>
</dbReference>
<feature type="domain" description="HAMP" evidence="14">
    <location>
        <begin position="214"/>
        <end position="266"/>
    </location>
</feature>
<dbReference type="InterPro" id="IPR050428">
    <property type="entry name" value="TCS_sensor_his_kinase"/>
</dbReference>
<dbReference type="Gene3D" id="3.30.565.10">
    <property type="entry name" value="Histidine kinase-like ATPase, C-terminal domain"/>
    <property type="match status" value="1"/>
</dbReference>
<protein>
    <recommendedName>
        <fullName evidence="3">histidine kinase</fullName>
        <ecNumber evidence="3">2.7.13.3</ecNumber>
    </recommendedName>
</protein>
<dbReference type="SUPFAM" id="SSF55874">
    <property type="entry name" value="ATPase domain of HSP90 chaperone/DNA topoisomerase II/histidine kinase"/>
    <property type="match status" value="1"/>
</dbReference>
<dbReference type="SUPFAM" id="SSF47384">
    <property type="entry name" value="Homodimeric domain of signal transducing histidine kinase"/>
    <property type="match status" value="1"/>
</dbReference>
<keyword evidence="7 12" id="KW-0812">Transmembrane</keyword>
<evidence type="ECO:0000256" key="9">
    <source>
        <dbReference type="ARBA" id="ARBA00022989"/>
    </source>
</evidence>
<dbReference type="CDD" id="cd00082">
    <property type="entry name" value="HisKA"/>
    <property type="match status" value="1"/>
</dbReference>
<dbReference type="PROSITE" id="PS50109">
    <property type="entry name" value="HIS_KIN"/>
    <property type="match status" value="1"/>
</dbReference>
<evidence type="ECO:0000256" key="2">
    <source>
        <dbReference type="ARBA" id="ARBA00004651"/>
    </source>
</evidence>
<evidence type="ECO:0000313" key="16">
    <source>
        <dbReference type="Proteomes" id="UP000324760"/>
    </source>
</evidence>
<dbReference type="EMBL" id="CP043869">
    <property type="protein sequence ID" value="QEQ97099.1"/>
    <property type="molecule type" value="Genomic_DNA"/>
</dbReference>
<name>A0A5P1RBS4_9GAMM</name>
<dbReference type="Proteomes" id="UP000324760">
    <property type="component" value="Chromosome"/>
</dbReference>
<keyword evidence="8 15" id="KW-0418">Kinase</keyword>
<dbReference type="InterPro" id="IPR036890">
    <property type="entry name" value="HATPase_C_sf"/>
</dbReference>
<keyword evidence="11 12" id="KW-0472">Membrane</keyword>
<dbReference type="InterPro" id="IPR029151">
    <property type="entry name" value="Sensor-like_sf"/>
</dbReference>
<gene>
    <name evidence="15" type="primary">creC</name>
    <name evidence="15" type="ORF">F0U83_10455</name>
</gene>
<dbReference type="CDD" id="cd06225">
    <property type="entry name" value="HAMP"/>
    <property type="match status" value="1"/>
</dbReference>
<dbReference type="Gene3D" id="3.30.450.20">
    <property type="entry name" value="PAS domain"/>
    <property type="match status" value="1"/>
</dbReference>
<dbReference type="InterPro" id="IPR003660">
    <property type="entry name" value="HAMP_dom"/>
</dbReference>
<keyword evidence="16" id="KW-1185">Reference proteome</keyword>
<evidence type="ECO:0000256" key="6">
    <source>
        <dbReference type="ARBA" id="ARBA00022679"/>
    </source>
</evidence>
<dbReference type="GO" id="GO:0005886">
    <property type="term" value="C:plasma membrane"/>
    <property type="evidence" value="ECO:0007669"/>
    <property type="project" value="UniProtKB-SubCell"/>
</dbReference>
<evidence type="ECO:0000256" key="10">
    <source>
        <dbReference type="ARBA" id="ARBA00023012"/>
    </source>
</evidence>
<dbReference type="InterPro" id="IPR005467">
    <property type="entry name" value="His_kinase_dom"/>
</dbReference>
<proteinExistence type="predicted"/>
<keyword evidence="10" id="KW-0902">Two-component regulatory system</keyword>
<dbReference type="SMART" id="SM00304">
    <property type="entry name" value="HAMP"/>
    <property type="match status" value="1"/>
</dbReference>
<feature type="domain" description="Histidine kinase" evidence="13">
    <location>
        <begin position="273"/>
        <end position="484"/>
    </location>
</feature>
<dbReference type="AlphaFoldDB" id="A0A5P1RBS4"/>
<evidence type="ECO:0000256" key="5">
    <source>
        <dbReference type="ARBA" id="ARBA00022553"/>
    </source>
</evidence>
<dbReference type="PROSITE" id="PS50885">
    <property type="entry name" value="HAMP"/>
    <property type="match status" value="1"/>
</dbReference>
<evidence type="ECO:0000256" key="4">
    <source>
        <dbReference type="ARBA" id="ARBA00022475"/>
    </source>
</evidence>
<dbReference type="InterPro" id="IPR003661">
    <property type="entry name" value="HisK_dim/P_dom"/>
</dbReference>
<keyword evidence="9 12" id="KW-1133">Transmembrane helix</keyword>
<evidence type="ECO:0000256" key="3">
    <source>
        <dbReference type="ARBA" id="ARBA00012438"/>
    </source>
</evidence>
<evidence type="ECO:0000256" key="7">
    <source>
        <dbReference type="ARBA" id="ARBA00022692"/>
    </source>
</evidence>
<sequence>MQTKAFRLPKTRFSLRLFFFFFLLIGAGLYLLMNALLGELKPGFRQATEDTLVDSANLLAELAAPELLDNRLANGLFKQALNRYQERELNATIWSITKTTTQLRLYITDAQGIVKFHTDPSQIGEDYSTWNDVYKTLRGEYGARSTILNPKDLTSTEMYVAAPILSEGDIIGALTLIKPNLSLQPFLDSSQNRMKQFGIWLILITLALGLTLSYWLSRSIRKLSRYAQEVSQGSSNAKLPELNDLELHQLAQAMAKMKSQLEGKDYVENYIHSLTHEMKSPVAAIKSAAELLETGLPATDQQHFIKLVHQESLRMERLISELLSLAALENQQSLNNIEKVNLKTIVESLKNALQMRLDDKSLALTIQGEVSINGDHFLLKQAIENLIQNAIDFSPAHAEISVAMRTSTAGVSISVTDQGSGIPEYAINKVFDRFYSLPRLDTGKKSSGLGLSFVQQICHLHQASCVLNPLPQGTEAIIHFPAKK</sequence>
<feature type="transmembrane region" description="Helical" evidence="12">
    <location>
        <begin position="197"/>
        <end position="216"/>
    </location>
</feature>
<dbReference type="PANTHER" id="PTHR45436:SF10">
    <property type="entry name" value="HISTIDINE KINASE"/>
    <property type="match status" value="1"/>
</dbReference>
<dbReference type="Pfam" id="PF02518">
    <property type="entry name" value="HATPase_c"/>
    <property type="match status" value="1"/>
</dbReference>
<accession>A0A5P1RBS4</accession>
<reference evidence="15 16" key="1">
    <citation type="journal article" date="2019" name="Biochem. Eng. J.">
        <title>Metabolic engineering of the marine bacteria Neptunomonas concharum for the production of acetoin and meso-2,3-butanediol from acetate.</title>
        <authorList>
            <person name="Li W."/>
            <person name="Pu N."/>
            <person name="Liu C.-X."/>
            <person name="Yuan Q.-P."/>
            <person name="Li Z.-J."/>
        </authorList>
    </citation>
    <scope>NUCLEOTIDE SEQUENCE [LARGE SCALE GENOMIC DNA]</scope>
    <source>
        <strain evidence="15 16">JCM17730</strain>
    </source>
</reference>
<evidence type="ECO:0000259" key="13">
    <source>
        <dbReference type="PROSITE" id="PS50109"/>
    </source>
</evidence>
<dbReference type="Gene3D" id="6.10.340.10">
    <property type="match status" value="1"/>
</dbReference>
<evidence type="ECO:0000259" key="14">
    <source>
        <dbReference type="PROSITE" id="PS50885"/>
    </source>
</evidence>
<dbReference type="Gene3D" id="1.10.287.130">
    <property type="match status" value="1"/>
</dbReference>